<dbReference type="GO" id="GO:0006914">
    <property type="term" value="P:autophagy"/>
    <property type="evidence" value="ECO:0007669"/>
    <property type="project" value="TreeGrafter"/>
</dbReference>
<sequence length="362" mass="40013">MSAYPMDVPPYQAQSLVANVIQSINRLSGPPVQVTCAQAFGSEIYVGCSNGELVRFALQATGGSTPESYTVLSQQALPGNKPIDALVLMPSISRALVQSDHQIYFYTLPSLDPISPQVMKPMRNVVAFAVDEQRLRRPPPSTSDPRQAVDPVDFCVIKRNSILLYSIRERLAYKKDMAFQEGTTLARRSGRYVCAADKEYYNMADLEAASLFQLMPISQDPSVVVKPCITVISENEFLIFSWTGVSTLGVFITGDGLPVRGTLEWNSHPESVSLDYPYILALLPDRSIEIHNIETQSLVQSIPPPESPEVTVDLKHLVWSANGFLVPSSQRSNKLRTTPVKLVRSRNKIAEQTSVKENEVIA</sequence>
<reference evidence="6" key="1">
    <citation type="submission" date="2022-07" db="EMBL/GenBank/DDBJ databases">
        <title>Genome Sequence of Physisporinus lineatus.</title>
        <authorList>
            <person name="Buettner E."/>
        </authorList>
    </citation>
    <scope>NUCLEOTIDE SEQUENCE</scope>
    <source>
        <strain evidence="6">VT162</strain>
    </source>
</reference>
<feature type="domain" description="CNH" evidence="5">
    <location>
        <begin position="31"/>
        <end position="317"/>
    </location>
</feature>
<protein>
    <recommendedName>
        <fullName evidence="5">CNH domain-containing protein</fullName>
    </recommendedName>
</protein>
<keyword evidence="4" id="KW-0653">Protein transport</keyword>
<evidence type="ECO:0000256" key="4">
    <source>
        <dbReference type="ARBA" id="ARBA00022927"/>
    </source>
</evidence>
<proteinExistence type="predicted"/>
<comment type="subcellular location">
    <subcellularLocation>
        <location evidence="1">Cytoplasm</location>
    </subcellularLocation>
</comment>
<dbReference type="GO" id="GO:0034058">
    <property type="term" value="P:endosomal vesicle fusion"/>
    <property type="evidence" value="ECO:0007669"/>
    <property type="project" value="TreeGrafter"/>
</dbReference>
<evidence type="ECO:0000256" key="2">
    <source>
        <dbReference type="ARBA" id="ARBA00022448"/>
    </source>
</evidence>
<dbReference type="PANTHER" id="PTHR12894:SF27">
    <property type="entry name" value="TRANSFORMING GROWTH FACTOR-BETA RECEPTOR-ASSOCIATED PROTEIN 1"/>
    <property type="match status" value="1"/>
</dbReference>
<keyword evidence="3" id="KW-0963">Cytoplasm</keyword>
<organism evidence="6 7">
    <name type="scientific">Meripilus lineatus</name>
    <dbReference type="NCBI Taxonomy" id="2056292"/>
    <lineage>
        <taxon>Eukaryota</taxon>
        <taxon>Fungi</taxon>
        <taxon>Dikarya</taxon>
        <taxon>Basidiomycota</taxon>
        <taxon>Agaricomycotina</taxon>
        <taxon>Agaricomycetes</taxon>
        <taxon>Polyporales</taxon>
        <taxon>Meripilaceae</taxon>
        <taxon>Meripilus</taxon>
    </lineage>
</organism>
<comment type="caution">
    <text evidence="6">The sequence shown here is derived from an EMBL/GenBank/DDBJ whole genome shotgun (WGS) entry which is preliminary data.</text>
</comment>
<dbReference type="GO" id="GO:0005737">
    <property type="term" value="C:cytoplasm"/>
    <property type="evidence" value="ECO:0007669"/>
    <property type="project" value="UniProtKB-SubCell"/>
</dbReference>
<dbReference type="GO" id="GO:0016020">
    <property type="term" value="C:membrane"/>
    <property type="evidence" value="ECO:0007669"/>
    <property type="project" value="TreeGrafter"/>
</dbReference>
<evidence type="ECO:0000313" key="6">
    <source>
        <dbReference type="EMBL" id="KAJ3475168.1"/>
    </source>
</evidence>
<dbReference type="InterPro" id="IPR036322">
    <property type="entry name" value="WD40_repeat_dom_sf"/>
</dbReference>
<dbReference type="InterPro" id="IPR032914">
    <property type="entry name" value="Vam6/VPS39/TRAP1"/>
</dbReference>
<gene>
    <name evidence="6" type="ORF">NLI96_g12020</name>
</gene>
<keyword evidence="2" id="KW-0813">Transport</keyword>
<dbReference type="PROSITE" id="PS50219">
    <property type="entry name" value="CNH"/>
    <property type="match status" value="1"/>
</dbReference>
<evidence type="ECO:0000256" key="3">
    <source>
        <dbReference type="ARBA" id="ARBA00022490"/>
    </source>
</evidence>
<dbReference type="EMBL" id="JANAWD010000904">
    <property type="protein sequence ID" value="KAJ3475168.1"/>
    <property type="molecule type" value="Genomic_DNA"/>
</dbReference>
<evidence type="ECO:0000259" key="5">
    <source>
        <dbReference type="PROSITE" id="PS50219"/>
    </source>
</evidence>
<dbReference type="InterPro" id="IPR001180">
    <property type="entry name" value="CNH_dom"/>
</dbReference>
<dbReference type="GO" id="GO:0015031">
    <property type="term" value="P:protein transport"/>
    <property type="evidence" value="ECO:0007669"/>
    <property type="project" value="UniProtKB-KW"/>
</dbReference>
<dbReference type="Proteomes" id="UP001212997">
    <property type="component" value="Unassembled WGS sequence"/>
</dbReference>
<dbReference type="SUPFAM" id="SSF50978">
    <property type="entry name" value="WD40 repeat-like"/>
    <property type="match status" value="1"/>
</dbReference>
<accession>A0AAD5UQT1</accession>
<dbReference type="AlphaFoldDB" id="A0AAD5UQT1"/>
<evidence type="ECO:0000256" key="1">
    <source>
        <dbReference type="ARBA" id="ARBA00004496"/>
    </source>
</evidence>
<evidence type="ECO:0000313" key="7">
    <source>
        <dbReference type="Proteomes" id="UP001212997"/>
    </source>
</evidence>
<dbReference type="PANTHER" id="PTHR12894">
    <property type="entry name" value="CNH DOMAIN CONTAINING"/>
    <property type="match status" value="1"/>
</dbReference>
<dbReference type="Pfam" id="PF00780">
    <property type="entry name" value="CNH"/>
    <property type="match status" value="1"/>
</dbReference>
<keyword evidence="7" id="KW-1185">Reference proteome</keyword>
<name>A0AAD5UQT1_9APHY</name>